<feature type="region of interest" description="Disordered" evidence="20">
    <location>
        <begin position="22"/>
        <end position="46"/>
    </location>
</feature>
<dbReference type="PANTHER" id="PTHR45846">
    <property type="entry name" value="TRNA-DIHYDROURIDINE(47) SYNTHASE [NAD(P)(+)]-LIKE"/>
    <property type="match status" value="1"/>
</dbReference>
<sequence>ARPAAWGGYYWLNLFQQNNRTAMTDSEDQKNNVETKSDKKDDRRSGVCLVKPEYIIEDSVRSNENGTNGKGKDTEKTETDANAADDGEPLKKKFKENKKDKPRGQNKGRSVPFKTQREHNLCPWIADLTVEEVEKKCSNNNCHFIHERAEYLKIKPDDIGIECYVFELTGKCPRGAACRMGSKHTTPDGFNIIDKEKFEAYTKLPPSTKNQISRELSEKLKKYKYNFAKAEKIAKKHNWKSNELFDKSKSQNPTKTPETTQIPDKSETPQTPEKSETLQTPEKSETLQTPEKPKEEKFGPILDTDEIKLHQDEKKKIDWKDKIMLAPLTTVGNLPFRRICKEFGADITCGEMALAPRLLKGVREEWALVKRHESEDLFGVQIAGNNPGVLTRCCQLLNDETEVDFVDLNVGCPIDLVYKQGGGCGMLNRLNILESVVKSATEVLDIPFTVKTRTGVYADKPIAHKLMSKFKDWGASMINIHGRSREQRYTKLADWDYIEKCAQAASPIPVYGTGDILSWDDYQRVRKTYPTVQGVSIARGALIKPWIFQEIKEQKLIDISSNERFDILKRFAKYGLEHWGSDTRGVETTRRFMLEWISFLYRDIELGDLERLCNSVMRCDDALNNRYVPVGILVEPPQRMNNRPPYYRGRDDLETLMASSNCADWIKLSEMLLGKVPNGFNFLPKHKANAWK</sequence>
<dbReference type="InterPro" id="IPR018517">
    <property type="entry name" value="tRNA_hU_synthase_CS"/>
</dbReference>
<keyword evidence="10" id="KW-0521">NADP</keyword>
<comment type="cofactor">
    <cofactor evidence="1 19">
        <name>FMN</name>
        <dbReference type="ChEBI" id="CHEBI:58210"/>
    </cofactor>
</comment>
<feature type="non-terminal residue" evidence="22">
    <location>
        <position position="1"/>
    </location>
</feature>
<dbReference type="SUPFAM" id="SSF51395">
    <property type="entry name" value="FMN-linked oxidoreductases"/>
    <property type="match status" value="1"/>
</dbReference>
<dbReference type="PROSITE" id="PS50103">
    <property type="entry name" value="ZF_C3H1"/>
    <property type="match status" value="1"/>
</dbReference>
<organism evidence="22 23">
    <name type="scientific">Trichomalopsis sarcophagae</name>
    <dbReference type="NCBI Taxonomy" id="543379"/>
    <lineage>
        <taxon>Eukaryota</taxon>
        <taxon>Metazoa</taxon>
        <taxon>Ecdysozoa</taxon>
        <taxon>Arthropoda</taxon>
        <taxon>Hexapoda</taxon>
        <taxon>Insecta</taxon>
        <taxon>Pterygota</taxon>
        <taxon>Neoptera</taxon>
        <taxon>Endopterygota</taxon>
        <taxon>Hymenoptera</taxon>
        <taxon>Apocrita</taxon>
        <taxon>Proctotrupomorpha</taxon>
        <taxon>Chalcidoidea</taxon>
        <taxon>Pteromalidae</taxon>
        <taxon>Pteromalinae</taxon>
        <taxon>Trichomalopsis</taxon>
    </lineage>
</organism>
<dbReference type="InterPro" id="IPR035587">
    <property type="entry name" value="DUS-like_FMN-bd"/>
</dbReference>
<evidence type="ECO:0000256" key="17">
    <source>
        <dbReference type="ARBA" id="ARBA00049513"/>
    </source>
</evidence>
<dbReference type="GO" id="GO:0050660">
    <property type="term" value="F:flavin adenine dinucleotide binding"/>
    <property type="evidence" value="ECO:0007669"/>
    <property type="project" value="UniProtKB-UniRule"/>
</dbReference>
<evidence type="ECO:0000259" key="21">
    <source>
        <dbReference type="PROSITE" id="PS50103"/>
    </source>
</evidence>
<evidence type="ECO:0000256" key="16">
    <source>
        <dbReference type="ARBA" id="ARBA00049447"/>
    </source>
</evidence>
<dbReference type="Pfam" id="PF01207">
    <property type="entry name" value="Dus"/>
    <property type="match status" value="1"/>
</dbReference>
<keyword evidence="5 19" id="KW-0819">tRNA processing</keyword>
<evidence type="ECO:0000256" key="12">
    <source>
        <dbReference type="ARBA" id="ARBA00023027"/>
    </source>
</evidence>
<comment type="catalytic activity">
    <reaction evidence="17">
        <text>5,6-dihydrouridine(47) in tRNA + NADP(+) = uridine(47) in tRNA + NADPH + H(+)</text>
        <dbReference type="Rhea" id="RHEA:53360"/>
        <dbReference type="Rhea" id="RHEA-COMP:13539"/>
        <dbReference type="Rhea" id="RHEA-COMP:13540"/>
        <dbReference type="ChEBI" id="CHEBI:15378"/>
        <dbReference type="ChEBI" id="CHEBI:57783"/>
        <dbReference type="ChEBI" id="CHEBI:58349"/>
        <dbReference type="ChEBI" id="CHEBI:65315"/>
        <dbReference type="ChEBI" id="CHEBI:74443"/>
        <dbReference type="EC" id="1.3.1.89"/>
    </reaction>
    <physiologicalReaction direction="right-to-left" evidence="17">
        <dbReference type="Rhea" id="RHEA:53362"/>
    </physiologicalReaction>
</comment>
<dbReference type="GO" id="GO:0003723">
    <property type="term" value="F:RNA binding"/>
    <property type="evidence" value="ECO:0007669"/>
    <property type="project" value="TreeGrafter"/>
</dbReference>
<keyword evidence="11 19" id="KW-0560">Oxidoreductase</keyword>
<evidence type="ECO:0000256" key="7">
    <source>
        <dbReference type="ARBA" id="ARBA00022737"/>
    </source>
</evidence>
<feature type="region of interest" description="Disordered" evidence="20">
    <location>
        <begin position="242"/>
        <end position="305"/>
    </location>
</feature>
<keyword evidence="6 18" id="KW-0479">Metal-binding</keyword>
<comment type="catalytic activity">
    <reaction evidence="16">
        <text>a 5,6-dihydrouridine in mRNA + NADP(+) = a uridine in mRNA + NADPH + H(+)</text>
        <dbReference type="Rhea" id="RHEA:69855"/>
        <dbReference type="Rhea" id="RHEA-COMP:14658"/>
        <dbReference type="Rhea" id="RHEA-COMP:17789"/>
        <dbReference type="ChEBI" id="CHEBI:15378"/>
        <dbReference type="ChEBI" id="CHEBI:57783"/>
        <dbReference type="ChEBI" id="CHEBI:58349"/>
        <dbReference type="ChEBI" id="CHEBI:65315"/>
        <dbReference type="ChEBI" id="CHEBI:74443"/>
    </reaction>
    <physiologicalReaction direction="right-to-left" evidence="16">
        <dbReference type="Rhea" id="RHEA:69857"/>
    </physiologicalReaction>
</comment>
<dbReference type="EC" id="1.3.1.-" evidence="19"/>
<keyword evidence="3 19" id="KW-0288">FMN</keyword>
<feature type="compositionally biased region" description="Basic and acidic residues" evidence="20">
    <location>
        <begin position="70"/>
        <end position="79"/>
    </location>
</feature>
<name>A0A232EQA5_9HYME</name>
<evidence type="ECO:0000256" key="19">
    <source>
        <dbReference type="RuleBase" id="RU291113"/>
    </source>
</evidence>
<evidence type="ECO:0000256" key="1">
    <source>
        <dbReference type="ARBA" id="ARBA00001917"/>
    </source>
</evidence>
<evidence type="ECO:0000256" key="20">
    <source>
        <dbReference type="SAM" id="MobiDB-lite"/>
    </source>
</evidence>
<dbReference type="InterPro" id="IPR013785">
    <property type="entry name" value="Aldolase_TIM"/>
</dbReference>
<evidence type="ECO:0000256" key="9">
    <source>
        <dbReference type="ARBA" id="ARBA00022833"/>
    </source>
</evidence>
<keyword evidence="4" id="KW-0507">mRNA processing</keyword>
<evidence type="ECO:0000256" key="15">
    <source>
        <dbReference type="ARBA" id="ARBA00048342"/>
    </source>
</evidence>
<comment type="function">
    <text evidence="13">Catalyzes the synthesis of dihydrouridine, a modified base, in various RNAs, such as tRNAs, mRNAs and some long non-coding RNAs (lncRNAs). Mainly modifies the uridine in position 47 (U47) in the D-loop of most cytoplasmic tRNAs. Also able to mediate the formation of dihydrouridine in some mRNAs, thereby regulating their translation.</text>
</comment>
<feature type="compositionally biased region" description="Basic and acidic residues" evidence="20">
    <location>
        <begin position="27"/>
        <end position="45"/>
    </location>
</feature>
<keyword evidence="9 18" id="KW-0862">Zinc</keyword>
<evidence type="ECO:0000256" key="18">
    <source>
        <dbReference type="PROSITE-ProRule" id="PRU00723"/>
    </source>
</evidence>
<keyword evidence="23" id="KW-1185">Reference proteome</keyword>
<evidence type="ECO:0000256" key="3">
    <source>
        <dbReference type="ARBA" id="ARBA00022643"/>
    </source>
</evidence>
<dbReference type="GO" id="GO:0008270">
    <property type="term" value="F:zinc ion binding"/>
    <property type="evidence" value="ECO:0007669"/>
    <property type="project" value="UniProtKB-KW"/>
</dbReference>
<evidence type="ECO:0000256" key="14">
    <source>
        <dbReference type="ARBA" id="ARBA00048266"/>
    </source>
</evidence>
<dbReference type="STRING" id="543379.A0A232EQA5"/>
<dbReference type="GO" id="GO:0106414">
    <property type="term" value="F:mRNA dihydrouridine synthase activity"/>
    <property type="evidence" value="ECO:0007669"/>
    <property type="project" value="RHEA"/>
</dbReference>
<comment type="catalytic activity">
    <reaction evidence="14">
        <text>5,6-dihydrouridine(47) in tRNA + NAD(+) = uridine(47) in tRNA + NADH + H(+)</text>
        <dbReference type="Rhea" id="RHEA:53364"/>
        <dbReference type="Rhea" id="RHEA-COMP:13539"/>
        <dbReference type="Rhea" id="RHEA-COMP:13540"/>
        <dbReference type="ChEBI" id="CHEBI:15378"/>
        <dbReference type="ChEBI" id="CHEBI:57540"/>
        <dbReference type="ChEBI" id="CHEBI:57945"/>
        <dbReference type="ChEBI" id="CHEBI:65315"/>
        <dbReference type="ChEBI" id="CHEBI:74443"/>
        <dbReference type="EC" id="1.3.1.89"/>
    </reaction>
    <physiologicalReaction direction="right-to-left" evidence="14">
        <dbReference type="Rhea" id="RHEA:53366"/>
    </physiologicalReaction>
</comment>
<keyword evidence="12" id="KW-0520">NAD</keyword>
<dbReference type="Gene3D" id="3.20.20.70">
    <property type="entry name" value="Aldolase class I"/>
    <property type="match status" value="1"/>
</dbReference>
<dbReference type="InterPro" id="IPR000571">
    <property type="entry name" value="Znf_CCCH"/>
</dbReference>
<evidence type="ECO:0000256" key="11">
    <source>
        <dbReference type="ARBA" id="ARBA00023002"/>
    </source>
</evidence>
<dbReference type="CDD" id="cd02801">
    <property type="entry name" value="DUS_like_FMN"/>
    <property type="match status" value="1"/>
</dbReference>
<feature type="domain" description="C3H1-type" evidence="21">
    <location>
        <begin position="162"/>
        <end position="187"/>
    </location>
</feature>
<dbReference type="EMBL" id="NNAY01002797">
    <property type="protein sequence ID" value="OXU20545.1"/>
    <property type="molecule type" value="Genomic_DNA"/>
</dbReference>
<gene>
    <name evidence="22" type="ORF">TSAR_001418</name>
</gene>
<comment type="similarity">
    <text evidence="19">Belongs to the dus family. Dus3 subfamily.</text>
</comment>
<dbReference type="OrthoDB" id="259935at2759"/>
<dbReference type="FunFam" id="3.20.20.70:FF:000067">
    <property type="entry name" value="tRNA-dihydrouridine(47) synthase [NAD(P)(+)]"/>
    <property type="match status" value="1"/>
</dbReference>
<dbReference type="GO" id="GO:0102265">
    <property type="term" value="F:tRNA-dihydrouridine47 synthase activity"/>
    <property type="evidence" value="ECO:0007669"/>
    <property type="project" value="UniProtKB-EC"/>
</dbReference>
<comment type="caution">
    <text evidence="22">The sequence shown here is derived from an EMBL/GenBank/DDBJ whole genome shotgun (WGS) entry which is preliminary data.</text>
</comment>
<evidence type="ECO:0000256" key="10">
    <source>
        <dbReference type="ARBA" id="ARBA00022857"/>
    </source>
</evidence>
<evidence type="ECO:0000256" key="2">
    <source>
        <dbReference type="ARBA" id="ARBA00022630"/>
    </source>
</evidence>
<comment type="catalytic activity">
    <reaction evidence="15">
        <text>a 5,6-dihydrouridine in mRNA + NAD(+) = a uridine in mRNA + NADH + H(+)</text>
        <dbReference type="Rhea" id="RHEA:69851"/>
        <dbReference type="Rhea" id="RHEA-COMP:14658"/>
        <dbReference type="Rhea" id="RHEA-COMP:17789"/>
        <dbReference type="ChEBI" id="CHEBI:15378"/>
        <dbReference type="ChEBI" id="CHEBI:57540"/>
        <dbReference type="ChEBI" id="CHEBI:57945"/>
        <dbReference type="ChEBI" id="CHEBI:65315"/>
        <dbReference type="ChEBI" id="CHEBI:74443"/>
    </reaction>
    <physiologicalReaction direction="right-to-left" evidence="15">
        <dbReference type="Rhea" id="RHEA:69853"/>
    </physiologicalReaction>
</comment>
<evidence type="ECO:0000256" key="6">
    <source>
        <dbReference type="ARBA" id="ARBA00022723"/>
    </source>
</evidence>
<evidence type="ECO:0000313" key="23">
    <source>
        <dbReference type="Proteomes" id="UP000215335"/>
    </source>
</evidence>
<feature type="compositionally biased region" description="Polar residues" evidence="20">
    <location>
        <begin position="250"/>
        <end position="289"/>
    </location>
</feature>
<dbReference type="AlphaFoldDB" id="A0A232EQA5"/>
<evidence type="ECO:0000256" key="13">
    <source>
        <dbReference type="ARBA" id="ARBA00045365"/>
    </source>
</evidence>
<keyword evidence="8 18" id="KW-0863">Zinc-finger</keyword>
<proteinExistence type="inferred from homology"/>
<evidence type="ECO:0000256" key="8">
    <source>
        <dbReference type="ARBA" id="ARBA00022771"/>
    </source>
</evidence>
<keyword evidence="2 19" id="KW-0285">Flavoprotein</keyword>
<evidence type="ECO:0000256" key="4">
    <source>
        <dbReference type="ARBA" id="ARBA00022664"/>
    </source>
</evidence>
<dbReference type="PANTHER" id="PTHR45846:SF1">
    <property type="entry name" value="TRNA-DIHYDROURIDINE(47) SYNTHASE [NAD(P)(+)]-LIKE"/>
    <property type="match status" value="1"/>
</dbReference>
<reference evidence="22 23" key="1">
    <citation type="journal article" date="2017" name="Curr. Biol.">
        <title>The Evolution of Venom by Co-option of Single-Copy Genes.</title>
        <authorList>
            <person name="Martinson E.O."/>
            <person name="Mrinalini"/>
            <person name="Kelkar Y.D."/>
            <person name="Chang C.H."/>
            <person name="Werren J.H."/>
        </authorList>
    </citation>
    <scope>NUCLEOTIDE SEQUENCE [LARGE SCALE GENOMIC DNA]</scope>
    <source>
        <strain evidence="22 23">Alberta</strain>
        <tissue evidence="22">Whole body</tissue>
    </source>
</reference>
<keyword evidence="7" id="KW-0677">Repeat</keyword>
<dbReference type="PROSITE" id="PS01136">
    <property type="entry name" value="UPF0034"/>
    <property type="match status" value="1"/>
</dbReference>
<feature type="region of interest" description="Disordered" evidence="20">
    <location>
        <begin position="58"/>
        <end position="114"/>
    </location>
</feature>
<evidence type="ECO:0000256" key="5">
    <source>
        <dbReference type="ARBA" id="ARBA00022694"/>
    </source>
</evidence>
<feature type="zinc finger region" description="C3H1-type" evidence="18">
    <location>
        <begin position="162"/>
        <end position="187"/>
    </location>
</feature>
<evidence type="ECO:0000313" key="22">
    <source>
        <dbReference type="EMBL" id="OXU20545.1"/>
    </source>
</evidence>
<protein>
    <recommendedName>
        <fullName evidence="19">tRNA-dihydrouridine(47) synthase [NAD(P)(+)]</fullName>
        <ecNumber evidence="19">1.3.1.-</ecNumber>
    </recommendedName>
    <alternativeName>
        <fullName evidence="19">tRNA-dihydrouridine synthase 3</fullName>
    </alternativeName>
</protein>
<dbReference type="GO" id="GO:0006397">
    <property type="term" value="P:mRNA processing"/>
    <property type="evidence" value="ECO:0007669"/>
    <property type="project" value="UniProtKB-KW"/>
</dbReference>
<dbReference type="Proteomes" id="UP000215335">
    <property type="component" value="Unassembled WGS sequence"/>
</dbReference>
<accession>A0A232EQA5</accession>